<proteinExistence type="predicted"/>
<evidence type="ECO:0000313" key="1">
    <source>
        <dbReference type="EMBL" id="KAG5454130.1"/>
    </source>
</evidence>
<sequence>MTINNTPGYHSIVSPFTGYTHKTIAPPPQSGRNFVVQIEKPCYPEVSAGVLHRFNGSRVTLNVIQ</sequence>
<organism evidence="1 2">
    <name type="scientific">Clonorchis sinensis</name>
    <name type="common">Chinese liver fluke</name>
    <dbReference type="NCBI Taxonomy" id="79923"/>
    <lineage>
        <taxon>Eukaryota</taxon>
        <taxon>Metazoa</taxon>
        <taxon>Spiralia</taxon>
        <taxon>Lophotrochozoa</taxon>
        <taxon>Platyhelminthes</taxon>
        <taxon>Trematoda</taxon>
        <taxon>Digenea</taxon>
        <taxon>Opisthorchiida</taxon>
        <taxon>Opisthorchiata</taxon>
        <taxon>Opisthorchiidae</taxon>
        <taxon>Clonorchis</taxon>
    </lineage>
</organism>
<gene>
    <name evidence="1" type="ORF">CSKR_105355</name>
</gene>
<name>A0A3R7FMM1_CLOSI</name>
<protein>
    <submittedName>
        <fullName evidence="1">Uncharacterized protein</fullName>
    </submittedName>
</protein>
<evidence type="ECO:0000313" key="2">
    <source>
        <dbReference type="Proteomes" id="UP000286415"/>
    </source>
</evidence>
<comment type="caution">
    <text evidence="1">The sequence shown here is derived from an EMBL/GenBank/DDBJ whole genome shotgun (WGS) entry which is preliminary data.</text>
</comment>
<dbReference type="AlphaFoldDB" id="A0A3R7FMM1"/>
<reference evidence="1 2" key="1">
    <citation type="journal article" date="2018" name="Biotechnol. Adv.">
        <title>Improved genomic resources and new bioinformatic workflow for the carcinogenic parasite Clonorchis sinensis: Biotechnological implications.</title>
        <authorList>
            <person name="Wang D."/>
            <person name="Korhonen P.K."/>
            <person name="Gasser R.B."/>
            <person name="Young N.D."/>
        </authorList>
    </citation>
    <scope>NUCLEOTIDE SEQUENCE [LARGE SCALE GENOMIC DNA]</scope>
    <source>
        <strain evidence="1">Cs-k2</strain>
    </source>
</reference>
<dbReference type="EMBL" id="NIRI02000010">
    <property type="protein sequence ID" value="KAG5454130.1"/>
    <property type="molecule type" value="Genomic_DNA"/>
</dbReference>
<dbReference type="Proteomes" id="UP000286415">
    <property type="component" value="Unassembled WGS sequence"/>
</dbReference>
<accession>A0A3R7FMM1</accession>
<dbReference type="InParanoid" id="A0A3R7FMM1"/>
<keyword evidence="2" id="KW-1185">Reference proteome</keyword>
<reference evidence="1 2" key="2">
    <citation type="journal article" date="2021" name="Genomics">
        <title>High-quality reference genome for Clonorchis sinensis.</title>
        <authorList>
            <person name="Young N.D."/>
            <person name="Stroehlein A.J."/>
            <person name="Kinkar L."/>
            <person name="Wang T."/>
            <person name="Sohn W.M."/>
            <person name="Chang B.C.H."/>
            <person name="Kaur P."/>
            <person name="Weisz D."/>
            <person name="Dudchenko O."/>
            <person name="Aiden E.L."/>
            <person name="Korhonen P.K."/>
            <person name="Gasser R.B."/>
        </authorList>
    </citation>
    <scope>NUCLEOTIDE SEQUENCE [LARGE SCALE GENOMIC DNA]</scope>
    <source>
        <strain evidence="1">Cs-k2</strain>
    </source>
</reference>